<evidence type="ECO:0000256" key="4">
    <source>
        <dbReference type="RuleBase" id="RU003744"/>
    </source>
</evidence>
<evidence type="ECO:0000256" key="2">
    <source>
        <dbReference type="ARBA" id="ARBA00010333"/>
    </source>
</evidence>
<keyword evidence="9" id="KW-1185">Reference proteome</keyword>
<reference evidence="8 9" key="1">
    <citation type="submission" date="2024-09" db="EMBL/GenBank/DDBJ databases">
        <title>Aeromonas strains Genome sequencing and assembly.</title>
        <authorList>
            <person name="Hu X."/>
            <person name="Tang B."/>
        </authorList>
    </citation>
    <scope>NUCLEOTIDE SEQUENCE [LARGE SCALE GENOMIC DNA]</scope>
    <source>
        <strain evidence="8 9">NB23SCDHY001</strain>
    </source>
</reference>
<dbReference type="PANTHER" id="PTHR35936:SF38">
    <property type="entry name" value="GLUTAMINE-BINDING PERIPLASMIC PROTEIN"/>
    <property type="match status" value="1"/>
</dbReference>
<evidence type="ECO:0000259" key="7">
    <source>
        <dbReference type="SMART" id="SM00079"/>
    </source>
</evidence>
<dbReference type="CDD" id="cd13629">
    <property type="entry name" value="PBP2_Dsm1740"/>
    <property type="match status" value="1"/>
</dbReference>
<feature type="domain" description="Ionotropic glutamate receptor C-terminal" evidence="7">
    <location>
        <begin position="35"/>
        <end position="257"/>
    </location>
</feature>
<evidence type="ECO:0000256" key="5">
    <source>
        <dbReference type="SAM" id="SignalP"/>
    </source>
</evidence>
<gene>
    <name evidence="8" type="ORF">ACEUDJ_03645</name>
</gene>
<dbReference type="SMART" id="SM00079">
    <property type="entry name" value="PBPe"/>
    <property type="match status" value="1"/>
</dbReference>
<comment type="subcellular location">
    <subcellularLocation>
        <location evidence="1">Cell envelope</location>
    </subcellularLocation>
</comment>
<feature type="signal peptide" evidence="5">
    <location>
        <begin position="1"/>
        <end position="18"/>
    </location>
</feature>
<dbReference type="InterPro" id="IPR018313">
    <property type="entry name" value="SBP_3_CS"/>
</dbReference>
<feature type="domain" description="Solute-binding protein family 3/N-terminal" evidence="6">
    <location>
        <begin position="35"/>
        <end position="258"/>
    </location>
</feature>
<dbReference type="Proteomes" id="UP001630969">
    <property type="component" value="Unassembled WGS sequence"/>
</dbReference>
<feature type="chain" id="PRO_5047504082" evidence="5">
    <location>
        <begin position="19"/>
        <end position="265"/>
    </location>
</feature>
<comment type="similarity">
    <text evidence="2 4">Belongs to the bacterial solute-binding protein 3 family.</text>
</comment>
<evidence type="ECO:0000256" key="1">
    <source>
        <dbReference type="ARBA" id="ARBA00004196"/>
    </source>
</evidence>
<evidence type="ECO:0000259" key="6">
    <source>
        <dbReference type="SMART" id="SM00062"/>
    </source>
</evidence>
<evidence type="ECO:0000256" key="3">
    <source>
        <dbReference type="ARBA" id="ARBA00022729"/>
    </source>
</evidence>
<organism evidence="8 9">
    <name type="scientific">Aeromonas bivalvium</name>
    <dbReference type="NCBI Taxonomy" id="440079"/>
    <lineage>
        <taxon>Bacteria</taxon>
        <taxon>Pseudomonadati</taxon>
        <taxon>Pseudomonadota</taxon>
        <taxon>Gammaproteobacteria</taxon>
        <taxon>Aeromonadales</taxon>
        <taxon>Aeromonadaceae</taxon>
        <taxon>Aeromonas</taxon>
    </lineage>
</organism>
<keyword evidence="3 5" id="KW-0732">Signal</keyword>
<comment type="caution">
    <text evidence="8">The sequence shown here is derived from an EMBL/GenBank/DDBJ whole genome shotgun (WGS) entry which is preliminary data.</text>
</comment>
<evidence type="ECO:0000313" key="8">
    <source>
        <dbReference type="EMBL" id="MFM4891971.1"/>
    </source>
</evidence>
<dbReference type="InterPro" id="IPR001638">
    <property type="entry name" value="Solute-binding_3/MltF_N"/>
</dbReference>
<dbReference type="PROSITE" id="PS01039">
    <property type="entry name" value="SBP_BACTERIAL_3"/>
    <property type="match status" value="1"/>
</dbReference>
<dbReference type="Pfam" id="PF00497">
    <property type="entry name" value="SBP_bac_3"/>
    <property type="match status" value="1"/>
</dbReference>
<proteinExistence type="inferred from homology"/>
<protein>
    <submittedName>
        <fullName evidence="8">Transporter substrate-binding domain-containing protein</fullName>
    </submittedName>
</protein>
<dbReference type="RefSeq" id="WP_041998255.1">
    <property type="nucleotide sequence ID" value="NZ_CDBT01000041.1"/>
</dbReference>
<dbReference type="PANTHER" id="PTHR35936">
    <property type="entry name" value="MEMBRANE-BOUND LYTIC MUREIN TRANSGLYCOSYLASE F"/>
    <property type="match status" value="1"/>
</dbReference>
<dbReference type="GeneID" id="97219162"/>
<accession>A0ABW9GLE0</accession>
<dbReference type="SUPFAM" id="SSF53850">
    <property type="entry name" value="Periplasmic binding protein-like II"/>
    <property type="match status" value="1"/>
</dbReference>
<dbReference type="Gene3D" id="3.40.190.10">
    <property type="entry name" value="Periplasmic binding protein-like II"/>
    <property type="match status" value="2"/>
</dbReference>
<dbReference type="EMBL" id="JBGXBU010000001">
    <property type="protein sequence ID" value="MFM4891971.1"/>
    <property type="molecule type" value="Genomic_DNA"/>
</dbReference>
<dbReference type="InterPro" id="IPR001320">
    <property type="entry name" value="Iontro_rcpt_C"/>
</dbReference>
<name>A0ABW9GLE0_9GAMM</name>
<sequence>MIKKLILSTLLACGLANAAPTASPSTLDAILDRGVLRVGFDAGYQPFEMTNKQGNYIGFDVDLAKMVAKEMGVKVEFVNTAWDGIIPALLTDKFDVIMGGMTVTPQRNLRVNFADPYIVVGQTIVLRKELAGAIKSYQDLNDPKYKIAVKLGTTGEQAVKRMIPKATLLQYETQDDAKLEVVNGKVDAFIYDLPYNAIFASENKAAVVHLATPFTFEPLAWAIRKGDQDTLNWMNNYLRQIKGDGSYDRLYQKWFESNDWLKQLK</sequence>
<evidence type="ECO:0000313" key="9">
    <source>
        <dbReference type="Proteomes" id="UP001630969"/>
    </source>
</evidence>
<dbReference type="SMART" id="SM00062">
    <property type="entry name" value="PBPb"/>
    <property type="match status" value="1"/>
</dbReference>